<reference evidence="1" key="1">
    <citation type="submission" date="2020-03" db="EMBL/GenBank/DDBJ databases">
        <title>The deep terrestrial virosphere.</title>
        <authorList>
            <person name="Holmfeldt K."/>
            <person name="Nilsson E."/>
            <person name="Simone D."/>
            <person name="Lopez-Fernandez M."/>
            <person name="Wu X."/>
            <person name="de Brujin I."/>
            <person name="Lundin D."/>
            <person name="Andersson A."/>
            <person name="Bertilsson S."/>
            <person name="Dopson M."/>
        </authorList>
    </citation>
    <scope>NUCLEOTIDE SEQUENCE</scope>
    <source>
        <strain evidence="2">MM415A03394</strain>
        <strain evidence="1">MM415B00478</strain>
    </source>
</reference>
<dbReference type="EMBL" id="MT141843">
    <property type="protein sequence ID" value="QJA71059.1"/>
    <property type="molecule type" value="Genomic_DNA"/>
</dbReference>
<evidence type="ECO:0000313" key="1">
    <source>
        <dbReference type="EMBL" id="QJA64612.1"/>
    </source>
</evidence>
<dbReference type="EMBL" id="MT141523">
    <property type="protein sequence ID" value="QJA64612.1"/>
    <property type="molecule type" value="Genomic_DNA"/>
</dbReference>
<gene>
    <name evidence="2" type="ORF">MM415A03394_0004</name>
    <name evidence="1" type="ORF">MM415B00478_0009</name>
</gene>
<sequence>MTSRHNAKAIALIECDMATVARGESALGRLWEYLMVLPYRPSITVQDIDTLADEFKDAYAAIGVIRKYLSERWNQS</sequence>
<evidence type="ECO:0000313" key="2">
    <source>
        <dbReference type="EMBL" id="QJA71059.1"/>
    </source>
</evidence>
<name>A0A6M3J6X5_9ZZZZ</name>
<accession>A0A6M3J6X5</accession>
<protein>
    <submittedName>
        <fullName evidence="1">Uncharacterized protein</fullName>
    </submittedName>
</protein>
<organism evidence="1">
    <name type="scientific">viral metagenome</name>
    <dbReference type="NCBI Taxonomy" id="1070528"/>
    <lineage>
        <taxon>unclassified sequences</taxon>
        <taxon>metagenomes</taxon>
        <taxon>organismal metagenomes</taxon>
    </lineage>
</organism>
<dbReference type="AlphaFoldDB" id="A0A6M3J6X5"/>
<proteinExistence type="predicted"/>